<dbReference type="AlphaFoldDB" id="A0A9P7F9C0"/>
<accession>A0A9P7F9C0</accession>
<organism evidence="2 3">
    <name type="scientific">Suillus discolor</name>
    <dbReference type="NCBI Taxonomy" id="1912936"/>
    <lineage>
        <taxon>Eukaryota</taxon>
        <taxon>Fungi</taxon>
        <taxon>Dikarya</taxon>
        <taxon>Basidiomycota</taxon>
        <taxon>Agaricomycotina</taxon>
        <taxon>Agaricomycetes</taxon>
        <taxon>Agaricomycetidae</taxon>
        <taxon>Boletales</taxon>
        <taxon>Suillineae</taxon>
        <taxon>Suillaceae</taxon>
        <taxon>Suillus</taxon>
    </lineage>
</organism>
<feature type="chain" id="PRO_5040429789" description="Secreted protein" evidence="1">
    <location>
        <begin position="20"/>
        <end position="90"/>
    </location>
</feature>
<keyword evidence="3" id="KW-1185">Reference proteome</keyword>
<evidence type="ECO:0008006" key="4">
    <source>
        <dbReference type="Google" id="ProtNLM"/>
    </source>
</evidence>
<dbReference type="GeneID" id="64699466"/>
<evidence type="ECO:0000313" key="2">
    <source>
        <dbReference type="EMBL" id="KAG2109322.1"/>
    </source>
</evidence>
<sequence>MAFWNFSFLPLLVWQYSSNFWFGHFFQYWSQVQVLTASQPVVTEPESTIYILQHFVQAKSRTSRISPNGIQCKYAASARVPKSFKYNLME</sequence>
<dbReference type="Proteomes" id="UP000823399">
    <property type="component" value="Unassembled WGS sequence"/>
</dbReference>
<dbReference type="RefSeq" id="XP_041293404.1">
    <property type="nucleotide sequence ID" value="XM_041437207.1"/>
</dbReference>
<name>A0A9P7F9C0_9AGAM</name>
<evidence type="ECO:0000256" key="1">
    <source>
        <dbReference type="SAM" id="SignalP"/>
    </source>
</evidence>
<reference evidence="2" key="1">
    <citation type="journal article" date="2020" name="New Phytol.">
        <title>Comparative genomics reveals dynamic genome evolution in host specialist ectomycorrhizal fungi.</title>
        <authorList>
            <person name="Lofgren L.A."/>
            <person name="Nguyen N.H."/>
            <person name="Vilgalys R."/>
            <person name="Ruytinx J."/>
            <person name="Liao H.L."/>
            <person name="Branco S."/>
            <person name="Kuo A."/>
            <person name="LaButti K."/>
            <person name="Lipzen A."/>
            <person name="Andreopoulos W."/>
            <person name="Pangilinan J."/>
            <person name="Riley R."/>
            <person name="Hundley H."/>
            <person name="Na H."/>
            <person name="Barry K."/>
            <person name="Grigoriev I.V."/>
            <person name="Stajich J.E."/>
            <person name="Kennedy P.G."/>
        </authorList>
    </citation>
    <scope>NUCLEOTIDE SEQUENCE</scope>
    <source>
        <strain evidence="2">FC423</strain>
    </source>
</reference>
<evidence type="ECO:0000313" key="3">
    <source>
        <dbReference type="Proteomes" id="UP000823399"/>
    </source>
</evidence>
<feature type="signal peptide" evidence="1">
    <location>
        <begin position="1"/>
        <end position="19"/>
    </location>
</feature>
<protein>
    <recommendedName>
        <fullName evidence="4">Secreted protein</fullName>
    </recommendedName>
</protein>
<keyword evidence="1" id="KW-0732">Signal</keyword>
<comment type="caution">
    <text evidence="2">The sequence shown here is derived from an EMBL/GenBank/DDBJ whole genome shotgun (WGS) entry which is preliminary data.</text>
</comment>
<proteinExistence type="predicted"/>
<dbReference type="EMBL" id="JABBWM010000024">
    <property type="protein sequence ID" value="KAG2109322.1"/>
    <property type="molecule type" value="Genomic_DNA"/>
</dbReference>
<gene>
    <name evidence="2" type="ORF">F5147DRAFT_692782</name>
</gene>